<dbReference type="SUPFAM" id="SSF54171">
    <property type="entry name" value="DNA-binding domain"/>
    <property type="match status" value="1"/>
</dbReference>
<dbReference type="Proteomes" id="UP000316726">
    <property type="component" value="Chromosome 11"/>
</dbReference>
<comment type="subcellular location">
    <subcellularLocation>
        <location evidence="1">Nucleus</location>
    </subcellularLocation>
</comment>
<dbReference type="InterPro" id="IPR016177">
    <property type="entry name" value="DNA-bd_dom_sf"/>
</dbReference>
<keyword evidence="9" id="KW-1185">Reference proteome</keyword>
<evidence type="ECO:0000259" key="7">
    <source>
        <dbReference type="PROSITE" id="PS51032"/>
    </source>
</evidence>
<dbReference type="PANTHER" id="PTHR32467:SF90">
    <property type="entry name" value="AP2-LIKE ETHYLENE-RESPONSIVE TRANSCRIPTION FACTOR AIL1"/>
    <property type="match status" value="1"/>
</dbReference>
<name>A0A5B8MU51_9CHLO</name>
<gene>
    <name evidence="8" type="ORF">A3770_11p63640</name>
</gene>
<evidence type="ECO:0000256" key="6">
    <source>
        <dbReference type="SAM" id="MobiDB-lite"/>
    </source>
</evidence>
<sequence length="333" mass="36951">MSRCFTMATRDERRDVQLQVILGDVIKEKGALSDRAESFLNRTNPCFRANAGLKRKWVEDQECGAEAPSVEETTWSAPSEGCESTGNAPVTPPLVRPEEEPEVLNSAEPSLPSPRAKSSGYRGITRRRRGWEAHVWRHGKQAYLGGYNEEKDAARAYDMAVIKIRGMDSETNFPASGYVEDLKRLRADEVSVEEFIIALREEAKALTKRQKEEETKRSSDRLRELYLEQGNLALSSEPAGDVAAAQRAAKRLRLSEAAILSNLKSLSNADPSPRVIRPTPIVPSSPWGEPVISLPANVQSVAQPSPDQATQNVIHYLEMMKQALAIIELACRL</sequence>
<accession>A0A5B8MU51</accession>
<dbReference type="InterPro" id="IPR036955">
    <property type="entry name" value="AP2/ERF_dom_sf"/>
</dbReference>
<keyword evidence="3" id="KW-0238">DNA-binding</keyword>
<evidence type="ECO:0000256" key="5">
    <source>
        <dbReference type="ARBA" id="ARBA00023242"/>
    </source>
</evidence>
<keyword evidence="4" id="KW-0804">Transcription</keyword>
<evidence type="ECO:0000256" key="2">
    <source>
        <dbReference type="ARBA" id="ARBA00023015"/>
    </source>
</evidence>
<dbReference type="GO" id="GO:0005634">
    <property type="term" value="C:nucleus"/>
    <property type="evidence" value="ECO:0007669"/>
    <property type="project" value="UniProtKB-SubCell"/>
</dbReference>
<dbReference type="EMBL" id="CP031044">
    <property type="protein sequence ID" value="QDZ23846.1"/>
    <property type="molecule type" value="Genomic_DNA"/>
</dbReference>
<protein>
    <submittedName>
        <fullName evidence="8">AP2-like ethylene-responsive transcription factor</fullName>
    </submittedName>
</protein>
<dbReference type="CDD" id="cd00018">
    <property type="entry name" value="AP2"/>
    <property type="match status" value="1"/>
</dbReference>
<dbReference type="AlphaFoldDB" id="A0A5B8MU51"/>
<dbReference type="PRINTS" id="PR00367">
    <property type="entry name" value="ETHRSPELEMNT"/>
</dbReference>
<dbReference type="OrthoDB" id="207175at2759"/>
<dbReference type="PANTHER" id="PTHR32467">
    <property type="entry name" value="AP2-LIKE ETHYLENE-RESPONSIVE TRANSCRIPTION FACTOR"/>
    <property type="match status" value="1"/>
</dbReference>
<proteinExistence type="predicted"/>
<dbReference type="STRING" id="1764295.A0A5B8MU51"/>
<dbReference type="InterPro" id="IPR001471">
    <property type="entry name" value="AP2/ERF_dom"/>
</dbReference>
<dbReference type="GO" id="GO:0003700">
    <property type="term" value="F:DNA-binding transcription factor activity"/>
    <property type="evidence" value="ECO:0007669"/>
    <property type="project" value="InterPro"/>
</dbReference>
<evidence type="ECO:0000256" key="1">
    <source>
        <dbReference type="ARBA" id="ARBA00004123"/>
    </source>
</evidence>
<feature type="compositionally biased region" description="Polar residues" evidence="6">
    <location>
        <begin position="71"/>
        <end position="88"/>
    </location>
</feature>
<evidence type="ECO:0000313" key="8">
    <source>
        <dbReference type="EMBL" id="QDZ23846.1"/>
    </source>
</evidence>
<keyword evidence="2" id="KW-0805">Transcription regulation</keyword>
<evidence type="ECO:0000256" key="4">
    <source>
        <dbReference type="ARBA" id="ARBA00023163"/>
    </source>
</evidence>
<dbReference type="GO" id="GO:0003677">
    <property type="term" value="F:DNA binding"/>
    <property type="evidence" value="ECO:0007669"/>
    <property type="project" value="UniProtKB-KW"/>
</dbReference>
<reference evidence="8 9" key="1">
    <citation type="submission" date="2018-07" db="EMBL/GenBank/DDBJ databases">
        <title>The complete nuclear genome of the prasinophyte Chloropicon primus (CCMP1205).</title>
        <authorList>
            <person name="Pombert J.-F."/>
            <person name="Otis C."/>
            <person name="Turmel M."/>
            <person name="Lemieux C."/>
        </authorList>
    </citation>
    <scope>NUCLEOTIDE SEQUENCE [LARGE SCALE GENOMIC DNA]</scope>
    <source>
        <strain evidence="8 9">CCMP1205</strain>
    </source>
</reference>
<dbReference type="Gene3D" id="3.30.730.10">
    <property type="entry name" value="AP2/ERF domain"/>
    <property type="match status" value="1"/>
</dbReference>
<evidence type="ECO:0000313" key="9">
    <source>
        <dbReference type="Proteomes" id="UP000316726"/>
    </source>
</evidence>
<feature type="region of interest" description="Disordered" evidence="6">
    <location>
        <begin position="67"/>
        <end position="122"/>
    </location>
</feature>
<organism evidence="8 9">
    <name type="scientific">Chloropicon primus</name>
    <dbReference type="NCBI Taxonomy" id="1764295"/>
    <lineage>
        <taxon>Eukaryota</taxon>
        <taxon>Viridiplantae</taxon>
        <taxon>Chlorophyta</taxon>
        <taxon>Chloropicophyceae</taxon>
        <taxon>Chloropicales</taxon>
        <taxon>Chloropicaceae</taxon>
        <taxon>Chloropicon</taxon>
    </lineage>
</organism>
<evidence type="ECO:0000256" key="3">
    <source>
        <dbReference type="ARBA" id="ARBA00023125"/>
    </source>
</evidence>
<dbReference type="PROSITE" id="PS51032">
    <property type="entry name" value="AP2_ERF"/>
    <property type="match status" value="1"/>
</dbReference>
<keyword evidence="5" id="KW-0539">Nucleus</keyword>
<dbReference type="SMART" id="SM00380">
    <property type="entry name" value="AP2"/>
    <property type="match status" value="1"/>
</dbReference>
<feature type="domain" description="AP2/ERF" evidence="7">
    <location>
        <begin position="120"/>
        <end position="174"/>
    </location>
</feature>